<dbReference type="NCBIfam" id="TIGR01509">
    <property type="entry name" value="HAD-SF-IA-v3"/>
    <property type="match status" value="1"/>
</dbReference>
<dbReference type="InterPro" id="IPR036412">
    <property type="entry name" value="HAD-like_sf"/>
</dbReference>
<evidence type="ECO:0000313" key="2">
    <source>
        <dbReference type="Proteomes" id="UP000254051"/>
    </source>
</evidence>
<protein>
    <submittedName>
        <fullName evidence="1">Putative hydrolase of the HAD superfamily</fullName>
    </submittedName>
</protein>
<dbReference type="InterPro" id="IPR006439">
    <property type="entry name" value="HAD-SF_hydro_IA"/>
</dbReference>
<dbReference type="SUPFAM" id="SSF56784">
    <property type="entry name" value="HAD-like"/>
    <property type="match status" value="1"/>
</dbReference>
<evidence type="ECO:0000313" key="1">
    <source>
        <dbReference type="EMBL" id="SUQ12812.1"/>
    </source>
</evidence>
<proteinExistence type="predicted"/>
<dbReference type="InterPro" id="IPR023214">
    <property type="entry name" value="HAD_sf"/>
</dbReference>
<dbReference type="SFLD" id="SFLDS00003">
    <property type="entry name" value="Haloacid_Dehalogenase"/>
    <property type="match status" value="1"/>
</dbReference>
<accession>A0A316A005</accession>
<reference evidence="2" key="1">
    <citation type="submission" date="2017-07" db="EMBL/GenBank/DDBJ databases">
        <authorList>
            <person name="Varghese N."/>
            <person name="Submissions S."/>
        </authorList>
    </citation>
    <scope>NUCLEOTIDE SEQUENCE [LARGE SCALE GENOMIC DNA]</scope>
    <source>
        <strain evidence="2">NLAE-zl-C134</strain>
    </source>
</reference>
<sequence>MKYQNIIFDFGNVLVKFDAQQVIGRFCPAPEDFSLMKGAIFHNWEELDRGTIDYGEYMEQAASLLPKRLHPFLRQISLEWCRYLSPLQKTWDFIRELKEQGFSLYILSNASIFFAEHIDCYEITREFDGIVFSGYPQMMKPEPDIYRYLFDKYQLNPKNCFFLDDKAENVNAGQKLGMDGIVFTGDIQAVRQAIGF</sequence>
<dbReference type="Gene3D" id="1.10.150.240">
    <property type="entry name" value="Putative phosphatase, domain 2"/>
    <property type="match status" value="1"/>
</dbReference>
<gene>
    <name evidence="1" type="ORF">SAMN05216529_10226</name>
</gene>
<dbReference type="EMBL" id="UHJJ01000002">
    <property type="protein sequence ID" value="SUQ12812.1"/>
    <property type="molecule type" value="Genomic_DNA"/>
</dbReference>
<dbReference type="SFLD" id="SFLDG01129">
    <property type="entry name" value="C1.5:_HAD__Beta-PGM__Phosphata"/>
    <property type="match status" value="1"/>
</dbReference>
<dbReference type="Pfam" id="PF00702">
    <property type="entry name" value="Hydrolase"/>
    <property type="match status" value="1"/>
</dbReference>
<dbReference type="InterPro" id="IPR023198">
    <property type="entry name" value="PGP-like_dom2"/>
</dbReference>
<keyword evidence="2" id="KW-1185">Reference proteome</keyword>
<dbReference type="PANTHER" id="PTHR43611:SF3">
    <property type="entry name" value="FLAVIN MONONUCLEOTIDE HYDROLASE 1, CHLOROPLATIC"/>
    <property type="match status" value="1"/>
</dbReference>
<dbReference type="Proteomes" id="UP000254051">
    <property type="component" value="Unassembled WGS sequence"/>
</dbReference>
<keyword evidence="1" id="KW-0378">Hydrolase</keyword>
<dbReference type="CDD" id="cd02603">
    <property type="entry name" value="HAD_sEH-N_like"/>
    <property type="match status" value="1"/>
</dbReference>
<dbReference type="OrthoDB" id="9797415at2"/>
<dbReference type="RefSeq" id="WP_109708845.1">
    <property type="nucleotide sequence ID" value="NZ_QGDS01000002.1"/>
</dbReference>
<dbReference type="AlphaFoldDB" id="A0A316A005"/>
<dbReference type="GO" id="GO:0016787">
    <property type="term" value="F:hydrolase activity"/>
    <property type="evidence" value="ECO:0007669"/>
    <property type="project" value="UniProtKB-KW"/>
</dbReference>
<dbReference type="Gene3D" id="3.40.50.1000">
    <property type="entry name" value="HAD superfamily/HAD-like"/>
    <property type="match status" value="1"/>
</dbReference>
<name>A0A316A005_9FIRM</name>
<dbReference type="PANTHER" id="PTHR43611">
    <property type="entry name" value="ALPHA-D-GLUCOSE 1-PHOSPHATE PHOSPHATASE"/>
    <property type="match status" value="1"/>
</dbReference>
<organism evidence="1 2">
    <name type="scientific">Faecalicatena contorta</name>
    <dbReference type="NCBI Taxonomy" id="39482"/>
    <lineage>
        <taxon>Bacteria</taxon>
        <taxon>Bacillati</taxon>
        <taxon>Bacillota</taxon>
        <taxon>Clostridia</taxon>
        <taxon>Lachnospirales</taxon>
        <taxon>Lachnospiraceae</taxon>
        <taxon>Faecalicatena</taxon>
    </lineage>
</organism>